<dbReference type="PIRSF" id="PIRSF000089">
    <property type="entry name" value="Electra_flavoP_a"/>
    <property type="match status" value="1"/>
</dbReference>
<feature type="binding site" evidence="2">
    <location>
        <begin position="252"/>
        <end position="256"/>
    </location>
    <ligand>
        <name>FAD</name>
        <dbReference type="ChEBI" id="CHEBI:57692"/>
    </ligand>
</feature>
<dbReference type="Pfam" id="PF01012">
    <property type="entry name" value="ETF"/>
    <property type="match status" value="1"/>
</dbReference>
<keyword evidence="2" id="KW-0285">Flavoprotein</keyword>
<feature type="binding site" evidence="2">
    <location>
        <begin position="238"/>
        <end position="239"/>
    </location>
    <ligand>
        <name>FAD</name>
        <dbReference type="ChEBI" id="CHEBI:57692"/>
    </ligand>
</feature>
<dbReference type="InterPro" id="IPR014729">
    <property type="entry name" value="Rossmann-like_a/b/a_fold"/>
</dbReference>
<evidence type="ECO:0000313" key="4">
    <source>
        <dbReference type="EMBL" id="EPC66017.1"/>
    </source>
</evidence>
<feature type="domain" description="Electron transfer flavoprotein alpha/beta-subunit N-terminal" evidence="3">
    <location>
        <begin position="7"/>
        <end position="191"/>
    </location>
</feature>
<dbReference type="EMBL" id="ANKB01000012">
    <property type="protein sequence ID" value="EPC66017.1"/>
    <property type="molecule type" value="Genomic_DNA"/>
</dbReference>
<proteinExistence type="inferred from homology"/>
<feature type="binding site" evidence="2">
    <location>
        <position position="290"/>
    </location>
    <ligand>
        <name>FAD</name>
        <dbReference type="ChEBI" id="CHEBI:57692"/>
    </ligand>
</feature>
<dbReference type="InterPro" id="IPR001308">
    <property type="entry name" value="ETF_a/FixB"/>
</dbReference>
<dbReference type="Proteomes" id="UP000014285">
    <property type="component" value="Unassembled WGS sequence"/>
</dbReference>
<comment type="similarity">
    <text evidence="1">Belongs to the ETF alpha-subunit/FixB family.</text>
</comment>
<dbReference type="AlphaFoldDB" id="A0A829GY96"/>
<dbReference type="Pfam" id="PF00766">
    <property type="entry name" value="ETF_alpha"/>
    <property type="match status" value="1"/>
</dbReference>
<dbReference type="InterPro" id="IPR029035">
    <property type="entry name" value="DHS-like_NAD/FAD-binding_dom"/>
</dbReference>
<dbReference type="PANTHER" id="PTHR43153:SF1">
    <property type="entry name" value="ELECTRON TRANSFER FLAVOPROTEIN SUBUNIT ALPHA, MITOCHONDRIAL"/>
    <property type="match status" value="1"/>
</dbReference>
<dbReference type="CDD" id="cd01715">
    <property type="entry name" value="ETF_alpha"/>
    <property type="match status" value="1"/>
</dbReference>
<dbReference type="InterPro" id="IPR014731">
    <property type="entry name" value="ETF_asu_C"/>
</dbReference>
<evidence type="ECO:0000313" key="5">
    <source>
        <dbReference type="Proteomes" id="UP000014285"/>
    </source>
</evidence>
<evidence type="ECO:0000259" key="3">
    <source>
        <dbReference type="SMART" id="SM00893"/>
    </source>
</evidence>
<feature type="binding site" evidence="2">
    <location>
        <position position="213"/>
    </location>
    <ligand>
        <name>FAD</name>
        <dbReference type="ChEBI" id="CHEBI:57692"/>
    </ligand>
</feature>
<accession>A0A829GY96</accession>
<keyword evidence="2" id="KW-0274">FAD</keyword>
<evidence type="ECO:0000256" key="2">
    <source>
        <dbReference type="PIRSR" id="PIRSR000089-1"/>
    </source>
</evidence>
<dbReference type="Gene3D" id="3.40.50.620">
    <property type="entry name" value="HUPs"/>
    <property type="match status" value="1"/>
</dbReference>
<dbReference type="RefSeq" id="WP_016372916.1">
    <property type="nucleotide sequence ID" value="NZ_ANKB01000012.1"/>
</dbReference>
<dbReference type="InterPro" id="IPR014730">
    <property type="entry name" value="ETF_a/b_N"/>
</dbReference>
<dbReference type="SUPFAM" id="SSF52402">
    <property type="entry name" value="Adenine nucleotide alpha hydrolases-like"/>
    <property type="match status" value="1"/>
</dbReference>
<dbReference type="Gene3D" id="3.40.50.1220">
    <property type="entry name" value="TPP-binding domain"/>
    <property type="match status" value="1"/>
</dbReference>
<comment type="caution">
    <text evidence="4">The sequence shown here is derived from an EMBL/GenBank/DDBJ whole genome shotgun (WGS) entry which is preliminary data.</text>
</comment>
<reference evidence="4 5" key="1">
    <citation type="journal article" date="2013" name="PLoS ONE">
        <title>Lactobacillus paracasei comparative genomics: towards species pan-genome definition and exploitation of diversity.</title>
        <authorList>
            <person name="Smokvina T."/>
            <person name="Wels M."/>
            <person name="Polka J."/>
            <person name="Chervaux C."/>
            <person name="Brisse S."/>
            <person name="Boekhorst J."/>
            <person name="van Hylckama Vlieg J.E."/>
            <person name="Siezen R.J."/>
        </authorList>
    </citation>
    <scope>NUCLEOTIDE SEQUENCE [LARGE SCALE GENOMIC DNA]</scope>
    <source>
        <strain evidence="4 5">Lpl14</strain>
    </source>
</reference>
<dbReference type="GO" id="GO:0033539">
    <property type="term" value="P:fatty acid beta-oxidation using acyl-CoA dehydrogenase"/>
    <property type="evidence" value="ECO:0007669"/>
    <property type="project" value="TreeGrafter"/>
</dbReference>
<dbReference type="GO" id="GO:0050660">
    <property type="term" value="F:flavin adenine dinucleotide binding"/>
    <property type="evidence" value="ECO:0007669"/>
    <property type="project" value="InterPro"/>
</dbReference>
<evidence type="ECO:0000256" key="1">
    <source>
        <dbReference type="ARBA" id="ARBA00005817"/>
    </source>
</evidence>
<organism evidence="4 5">
    <name type="scientific">Lacticaseibacillus paracasei subsp. tolerans Lpl14</name>
    <dbReference type="NCBI Taxonomy" id="1256229"/>
    <lineage>
        <taxon>Bacteria</taxon>
        <taxon>Bacillati</taxon>
        <taxon>Bacillota</taxon>
        <taxon>Bacilli</taxon>
        <taxon>Lactobacillales</taxon>
        <taxon>Lactobacillaceae</taxon>
        <taxon>Lacticaseibacillus</taxon>
    </lineage>
</organism>
<gene>
    <name evidence="4" type="ORF">Lpl14_05236</name>
</gene>
<dbReference type="SUPFAM" id="SSF52467">
    <property type="entry name" value="DHS-like NAD/FAD-binding domain"/>
    <property type="match status" value="1"/>
</dbReference>
<dbReference type="InterPro" id="IPR033947">
    <property type="entry name" value="ETF_alpha_N"/>
</dbReference>
<comment type="cofactor">
    <cofactor evidence="2">
        <name>FAD</name>
        <dbReference type="ChEBI" id="CHEBI:57692"/>
    </cofactor>
    <text evidence="2">Binds 1 FAD per dimer.</text>
</comment>
<dbReference type="GO" id="GO:0009055">
    <property type="term" value="F:electron transfer activity"/>
    <property type="evidence" value="ECO:0007669"/>
    <property type="project" value="InterPro"/>
</dbReference>
<name>A0A829GY96_LACPA</name>
<sequence length="324" mass="35102">MVEKDALWIVAELTGSGVAPVTLQLITKARKIAGTRSVTVVLLEGSTDSYETELAAYGPDEILIVQDDRLREGSDRVVAWQLTKLAQDFKPNAMLFGATPEGRSIAPRIQDRLRTGLTADCLDLYYENEVLVQVKPSYGDNVMCEITCPTARPQMASVRPNTFEAVRAEAETKIFFITGDIKDDPSWQVDRVDRQIASHTDLKDATKVLALGRGAAKDEQVRTVRQLAKTLGASIGVTRPLTDLPDFTIAQQIGQSGLTIAPAFILNLGISGAIQYQVGMAASKLIVSVNRDENAPMLAQSDYVYVGDAGDAGEFTAALAKQLQ</sequence>
<protein>
    <submittedName>
        <fullName evidence="4">Electron transfer flavoprotein subunit alpha</fullName>
    </submittedName>
</protein>
<dbReference type="PANTHER" id="PTHR43153">
    <property type="entry name" value="ELECTRON TRANSFER FLAVOPROTEIN ALPHA"/>
    <property type="match status" value="1"/>
</dbReference>
<dbReference type="SMART" id="SM00893">
    <property type="entry name" value="ETF"/>
    <property type="match status" value="1"/>
</dbReference>